<organism evidence="1 2">
    <name type="scientific">Pacificibacter maritimus</name>
    <dbReference type="NCBI Taxonomy" id="762213"/>
    <lineage>
        <taxon>Bacteria</taxon>
        <taxon>Pseudomonadati</taxon>
        <taxon>Pseudomonadota</taxon>
        <taxon>Alphaproteobacteria</taxon>
        <taxon>Rhodobacterales</taxon>
        <taxon>Roseobacteraceae</taxon>
        <taxon>Pacificibacter</taxon>
    </lineage>
</organism>
<name>A0A3N4UP17_9RHOB</name>
<evidence type="ECO:0000313" key="1">
    <source>
        <dbReference type="EMBL" id="RPE72163.1"/>
    </source>
</evidence>
<gene>
    <name evidence="1" type="ORF">EDD53_1308</name>
</gene>
<sequence length="185" mass="20267">MTHNVLPDGLRQFSVTAKLRRHLVPKAVEDLALWTTVELGLNQLPEAIIDLTSEPRSLTGAKVGKEVRLRSVAVDLAGGVVIQAKLHQLWMQGQVAFGREQLEPAIGVRRDDQGGQAVHHRDLGGFEGRDFLAPCPRQRGDQRHPIEPVLHQPRSRLLQVGFALPAMPNGMGEEILHIIGGSLSS</sequence>
<accession>A0A3N4UP17</accession>
<dbReference type="AlphaFoldDB" id="A0A3N4UP17"/>
<keyword evidence="2" id="KW-1185">Reference proteome</keyword>
<dbReference type="EMBL" id="RKQK01000001">
    <property type="protein sequence ID" value="RPE72163.1"/>
    <property type="molecule type" value="Genomic_DNA"/>
</dbReference>
<reference evidence="1 2" key="1">
    <citation type="submission" date="2018-11" db="EMBL/GenBank/DDBJ databases">
        <title>Genomic Encyclopedia of Type Strains, Phase IV (KMG-IV): sequencing the most valuable type-strain genomes for metagenomic binning, comparative biology and taxonomic classification.</title>
        <authorList>
            <person name="Goeker M."/>
        </authorList>
    </citation>
    <scope>NUCLEOTIDE SEQUENCE [LARGE SCALE GENOMIC DNA]</scope>
    <source>
        <strain evidence="1 2">DSM 104731</strain>
    </source>
</reference>
<proteinExistence type="predicted"/>
<protein>
    <submittedName>
        <fullName evidence="1">Uncharacterized protein</fullName>
    </submittedName>
</protein>
<evidence type="ECO:0000313" key="2">
    <source>
        <dbReference type="Proteomes" id="UP000269689"/>
    </source>
</evidence>
<dbReference type="Proteomes" id="UP000269689">
    <property type="component" value="Unassembled WGS sequence"/>
</dbReference>
<comment type="caution">
    <text evidence="1">The sequence shown here is derived from an EMBL/GenBank/DDBJ whole genome shotgun (WGS) entry which is preliminary data.</text>
</comment>